<sequence>MSTALPPNEAVVTGSGISVGLQLGTQPPLSATRAFLFGARVMGLDSVMLIDHFQNLFPTAIWDRDFTWLAAQRPTPHEFFDYQVLIGYLASRVGRMRLGVGVTEPIRRHPVLIAQAMMTLSHLTKRPPILGIGAGERMNIDPYGLDPAQPVGRLEEALQIIRLCMSTSGPIDFSGEHFRLEQAVMDLKPAPGRAPEIWIAGHGPRMLALTGRYGDGWYPTAVVSPREYADKLATVRAAAGDAGRDPASITPALHRFMVVARTEDEARAMLETKAIRALGLMAPADLWRRAGTVHPFGEHFNALVDFIPGDYDRATLDEAIAAVPDDLIAEGPLVWGTPEQVVARLRAFGAVGMRNVILAPVSGLVSKRAALYGLWATGRIARSLHASAASGEGSVRQGRRSV</sequence>
<dbReference type="CDD" id="cd01097">
    <property type="entry name" value="Tetrahydromethanopterin_reductase"/>
    <property type="match status" value="1"/>
</dbReference>
<dbReference type="PANTHER" id="PTHR43244">
    <property type="match status" value="1"/>
</dbReference>
<name>A0AAD1N0B6_MYCMB</name>
<evidence type="ECO:0000256" key="1">
    <source>
        <dbReference type="ARBA" id="ARBA00023002"/>
    </source>
</evidence>
<feature type="domain" description="Luciferase-like" evidence="2">
    <location>
        <begin position="23"/>
        <end position="353"/>
    </location>
</feature>
<dbReference type="Proteomes" id="UP000466039">
    <property type="component" value="Chromosome"/>
</dbReference>
<dbReference type="Gene3D" id="3.20.20.30">
    <property type="entry name" value="Luciferase-like domain"/>
    <property type="match status" value="1"/>
</dbReference>
<dbReference type="InterPro" id="IPR050564">
    <property type="entry name" value="F420-G6PD/mer"/>
</dbReference>
<dbReference type="PANTHER" id="PTHR43244:SF1">
    <property type="entry name" value="5,10-METHYLENETETRAHYDROMETHANOPTERIN REDUCTASE"/>
    <property type="match status" value="1"/>
</dbReference>
<evidence type="ECO:0000259" key="2">
    <source>
        <dbReference type="Pfam" id="PF00296"/>
    </source>
</evidence>
<dbReference type="RefSeq" id="WP_083045181.1">
    <property type="nucleotide sequence ID" value="NZ_AP022617.1"/>
</dbReference>
<dbReference type="EMBL" id="AP022617">
    <property type="protein sequence ID" value="BBZ61656.1"/>
    <property type="molecule type" value="Genomic_DNA"/>
</dbReference>
<dbReference type="InterPro" id="IPR036661">
    <property type="entry name" value="Luciferase-like_sf"/>
</dbReference>
<dbReference type="AlphaFoldDB" id="A0AAD1N0B6"/>
<accession>A0AAD1N0B6</accession>
<keyword evidence="1" id="KW-0560">Oxidoreductase</keyword>
<reference evidence="3 4" key="1">
    <citation type="journal article" date="2019" name="Emerg. Microbes Infect.">
        <title>Comprehensive subspecies identification of 175 nontuberculous mycobacteria species based on 7547 genomic profiles.</title>
        <authorList>
            <person name="Matsumoto Y."/>
            <person name="Kinjo T."/>
            <person name="Motooka D."/>
            <person name="Nabeya D."/>
            <person name="Jung N."/>
            <person name="Uechi K."/>
            <person name="Horii T."/>
            <person name="Iida T."/>
            <person name="Fujita J."/>
            <person name="Nakamura S."/>
        </authorList>
    </citation>
    <scope>NUCLEOTIDE SEQUENCE [LARGE SCALE GENOMIC DNA]</scope>
    <source>
        <strain evidence="3 4">JCM 15658</strain>
    </source>
</reference>
<dbReference type="Pfam" id="PF00296">
    <property type="entry name" value="Bac_luciferase"/>
    <property type="match status" value="1"/>
</dbReference>
<dbReference type="SUPFAM" id="SSF51679">
    <property type="entry name" value="Bacterial luciferase-like"/>
    <property type="match status" value="1"/>
</dbReference>
<protein>
    <submittedName>
        <fullName evidence="3">Phthiodiolone/phenolphthiodiolone dimycocerosates ketoreductase</fullName>
    </submittedName>
</protein>
<dbReference type="InterPro" id="IPR011251">
    <property type="entry name" value="Luciferase-like_dom"/>
</dbReference>
<gene>
    <name evidence="3" type="ORF">MMON_29570</name>
</gene>
<evidence type="ECO:0000313" key="4">
    <source>
        <dbReference type="Proteomes" id="UP000466039"/>
    </source>
</evidence>
<proteinExistence type="predicted"/>
<evidence type="ECO:0000313" key="3">
    <source>
        <dbReference type="EMBL" id="BBZ61656.1"/>
    </source>
</evidence>
<organism evidence="3 4">
    <name type="scientific">Mycolicibacterium monacense</name>
    <name type="common">Mycobacterium monacense</name>
    <dbReference type="NCBI Taxonomy" id="85693"/>
    <lineage>
        <taxon>Bacteria</taxon>
        <taxon>Bacillati</taxon>
        <taxon>Actinomycetota</taxon>
        <taxon>Actinomycetes</taxon>
        <taxon>Mycobacteriales</taxon>
        <taxon>Mycobacteriaceae</taxon>
        <taxon>Mycolicibacterium</taxon>
    </lineage>
</organism>
<dbReference type="GO" id="GO:0016705">
    <property type="term" value="F:oxidoreductase activity, acting on paired donors, with incorporation or reduction of molecular oxygen"/>
    <property type="evidence" value="ECO:0007669"/>
    <property type="project" value="InterPro"/>
</dbReference>
<keyword evidence="4" id="KW-1185">Reference proteome</keyword>